<feature type="non-terminal residue" evidence="2">
    <location>
        <position position="156"/>
    </location>
</feature>
<feature type="compositionally biased region" description="Basic and acidic residues" evidence="1">
    <location>
        <begin position="22"/>
        <end position="32"/>
    </location>
</feature>
<dbReference type="Proteomes" id="UP000283383">
    <property type="component" value="Unassembled WGS sequence"/>
</dbReference>
<sequence>ANCPGNSSPDEIKGNLPKGKQVKRESTEDWSHHANQQILNEEKNKFERHQRAQEERLLRENLLPFLQQQATVDNSLTSPVMMQETSQTIKTHFNIPIDEYGVAQNEQLFATNAAKAASNVERTFNNDNKYEGTGDNFGYKIRIFKDACRRMDLAPS</sequence>
<feature type="region of interest" description="Disordered" evidence="1">
    <location>
        <begin position="1"/>
        <end position="51"/>
    </location>
</feature>
<protein>
    <submittedName>
        <fullName evidence="2">Uncharacterized protein</fullName>
    </submittedName>
</protein>
<dbReference type="AlphaFoldDB" id="A0A420H1K7"/>
<keyword evidence="3" id="KW-1185">Reference proteome</keyword>
<feature type="non-terminal residue" evidence="2">
    <location>
        <position position="1"/>
    </location>
</feature>
<dbReference type="STRING" id="62708.A0A420H1K7"/>
<feature type="compositionally biased region" description="Basic and acidic residues" evidence="1">
    <location>
        <begin position="40"/>
        <end position="51"/>
    </location>
</feature>
<reference evidence="2 3" key="1">
    <citation type="journal article" date="2018" name="BMC Genomics">
        <title>Comparative genome analyses reveal sequence features reflecting distinct modes of host-adaptation between dicot and monocot powdery mildew.</title>
        <authorList>
            <person name="Wu Y."/>
            <person name="Ma X."/>
            <person name="Pan Z."/>
            <person name="Kale S.D."/>
            <person name="Song Y."/>
            <person name="King H."/>
            <person name="Zhang Q."/>
            <person name="Presley C."/>
            <person name="Deng X."/>
            <person name="Wei C.I."/>
            <person name="Xiao S."/>
        </authorList>
    </citation>
    <scope>NUCLEOTIDE SEQUENCE [LARGE SCALE GENOMIC DNA]</scope>
    <source>
        <strain evidence="2">UMSG3</strain>
    </source>
</reference>
<accession>A0A420H1K7</accession>
<gene>
    <name evidence="2" type="ORF">GcM3_223039</name>
</gene>
<evidence type="ECO:0000313" key="2">
    <source>
        <dbReference type="EMBL" id="RKF51350.1"/>
    </source>
</evidence>
<dbReference type="EMBL" id="MCBQ01022335">
    <property type="protein sequence ID" value="RKF51350.1"/>
    <property type="molecule type" value="Genomic_DNA"/>
</dbReference>
<comment type="caution">
    <text evidence="2">The sequence shown here is derived from an EMBL/GenBank/DDBJ whole genome shotgun (WGS) entry which is preliminary data.</text>
</comment>
<evidence type="ECO:0000313" key="3">
    <source>
        <dbReference type="Proteomes" id="UP000283383"/>
    </source>
</evidence>
<evidence type="ECO:0000256" key="1">
    <source>
        <dbReference type="SAM" id="MobiDB-lite"/>
    </source>
</evidence>
<name>A0A420H1K7_9PEZI</name>
<organism evidence="2 3">
    <name type="scientific">Golovinomyces cichoracearum</name>
    <dbReference type="NCBI Taxonomy" id="62708"/>
    <lineage>
        <taxon>Eukaryota</taxon>
        <taxon>Fungi</taxon>
        <taxon>Dikarya</taxon>
        <taxon>Ascomycota</taxon>
        <taxon>Pezizomycotina</taxon>
        <taxon>Leotiomycetes</taxon>
        <taxon>Erysiphales</taxon>
        <taxon>Erysiphaceae</taxon>
        <taxon>Golovinomyces</taxon>
    </lineage>
</organism>
<proteinExistence type="predicted"/>